<feature type="transmembrane region" description="Helical" evidence="1">
    <location>
        <begin position="783"/>
        <end position="807"/>
    </location>
</feature>
<keyword evidence="1" id="KW-0812">Transmembrane</keyword>
<feature type="transmembrane region" description="Helical" evidence="1">
    <location>
        <begin position="250"/>
        <end position="270"/>
    </location>
</feature>
<evidence type="ECO:0000313" key="3">
    <source>
        <dbReference type="EMBL" id="GGX76536.1"/>
    </source>
</evidence>
<feature type="transmembrane region" description="Helical" evidence="1">
    <location>
        <begin position="351"/>
        <end position="371"/>
    </location>
</feature>
<protein>
    <recommendedName>
        <fullName evidence="5">Integral membrane protein</fullName>
    </recommendedName>
</protein>
<feature type="transmembrane region" description="Helical" evidence="1">
    <location>
        <begin position="558"/>
        <end position="577"/>
    </location>
</feature>
<feature type="transmembrane region" description="Helical" evidence="1">
    <location>
        <begin position="434"/>
        <end position="453"/>
    </location>
</feature>
<dbReference type="InterPro" id="IPR046176">
    <property type="entry name" value="DUF6185"/>
</dbReference>
<feature type="chain" id="PRO_5037295381" description="Integral membrane protein" evidence="2">
    <location>
        <begin position="18"/>
        <end position="864"/>
    </location>
</feature>
<keyword evidence="4" id="KW-1185">Reference proteome</keyword>
<feature type="signal peptide" evidence="2">
    <location>
        <begin position="1"/>
        <end position="17"/>
    </location>
</feature>
<sequence length="864" mass="94054">MLLLLWCLAVPVPPAAASSPPPGKPAGAGDTSAGGGLCAADGLRKAVVTAGLRLDHDNRTFTKVFSTLTVEVPPSWPHAHELLLSPDSDRYRGAMRCLVRGPLEGFHTRWREWRSSEPTVTVLPEKSGHGRDSAPRLKVVMTAHGWVEQREKLHIGAWSVDVGRARWTIRLEPPGTLERARWKRITVDPGRPGAASAEPAPDGGRGANTLVWNPAAGGPVPDVVVGVVPAWPRSFSAQDDNPPFAVFDEAGGLLLLLALVGALWCVLVVLPGHPVPTPQERRAVANLRDWSWTLLAVALLVQGHHLRLGWIGAFQESDEWRQQAAYAPRAWLTSTAAGIVLLLFARPPRTLRVTAALLFGATATAALWLALAGPDTALFIQPSTTATWRTVGAVWTVTIGSFLLFLLGGVAAVRRVVVHGGLIHGTSAGWRTRRLLGGTVLALTVVAVCYAVTAEREWRRGSWLSPHADPFYGAWHQAELRSSLLWFTHNAHAWWATMLWIPSGLALLAVLRARGTLTRQEPVARRGPRGADRLMLLLLFPVMAAMNIGDFTSSSALVWVWSALYFLALVVVLRLFASRAVAAQRLARSGEPLGTVLAARHAPRLRDRARRFRELHAQLRALDQGQPDEGGAQRRVLETRLRRLHRWRSSTGRGDSLPHQVSVVDAALVLGPAPTWWDNGVRAARLTQPVSLPFSVGLVWETMLRGESLTGTLHYGLGLPDVFVQLVLWQVGYGAAGFVLGALWHELPGRRGPAKALAPAAAYALPIGLFALGNWGLGEEQTALAFSAAAMLLVLTLTGIMMDLETFRGERHFWRSRLALLHSVYQMRYLSIQVAWLLAQAAALVTIWQFIDEAASPPPTNGNR</sequence>
<dbReference type="Proteomes" id="UP000645555">
    <property type="component" value="Unassembled WGS sequence"/>
</dbReference>
<feature type="transmembrane region" description="Helical" evidence="1">
    <location>
        <begin position="723"/>
        <end position="744"/>
    </location>
</feature>
<accession>A0A918KU28</accession>
<evidence type="ECO:0000313" key="4">
    <source>
        <dbReference type="Proteomes" id="UP000645555"/>
    </source>
</evidence>
<evidence type="ECO:0000256" key="2">
    <source>
        <dbReference type="SAM" id="SignalP"/>
    </source>
</evidence>
<feature type="transmembrane region" description="Helical" evidence="1">
    <location>
        <begin position="290"/>
        <end position="306"/>
    </location>
</feature>
<name>A0A918KU28_9ACTN</name>
<keyword evidence="1" id="KW-0472">Membrane</keyword>
<reference evidence="3" key="2">
    <citation type="submission" date="2020-09" db="EMBL/GenBank/DDBJ databases">
        <authorList>
            <person name="Sun Q."/>
            <person name="Ohkuma M."/>
        </authorList>
    </citation>
    <scope>NUCLEOTIDE SEQUENCE</scope>
    <source>
        <strain evidence="3">JCM 4956</strain>
    </source>
</reference>
<comment type="caution">
    <text evidence="3">The sequence shown here is derived from an EMBL/GenBank/DDBJ whole genome shotgun (WGS) entry which is preliminary data.</text>
</comment>
<feature type="transmembrane region" description="Helical" evidence="1">
    <location>
        <begin position="534"/>
        <end position="552"/>
    </location>
</feature>
<gene>
    <name evidence="3" type="ORF">GCM10010515_50480</name>
</gene>
<feature type="transmembrane region" description="Helical" evidence="1">
    <location>
        <begin position="326"/>
        <end position="344"/>
    </location>
</feature>
<feature type="transmembrane region" description="Helical" evidence="1">
    <location>
        <begin position="828"/>
        <end position="851"/>
    </location>
</feature>
<evidence type="ECO:0000256" key="1">
    <source>
        <dbReference type="SAM" id="Phobius"/>
    </source>
</evidence>
<organism evidence="3 4">
    <name type="scientific">Streptomyces fructofermentans</name>
    <dbReference type="NCBI Taxonomy" id="152141"/>
    <lineage>
        <taxon>Bacteria</taxon>
        <taxon>Bacillati</taxon>
        <taxon>Actinomycetota</taxon>
        <taxon>Actinomycetes</taxon>
        <taxon>Kitasatosporales</taxon>
        <taxon>Streptomycetaceae</taxon>
        <taxon>Streptomyces</taxon>
    </lineage>
</organism>
<feature type="transmembrane region" description="Helical" evidence="1">
    <location>
        <begin position="493"/>
        <end position="513"/>
    </location>
</feature>
<dbReference type="EMBL" id="BMWD01000019">
    <property type="protein sequence ID" value="GGX76536.1"/>
    <property type="molecule type" value="Genomic_DNA"/>
</dbReference>
<dbReference type="Pfam" id="PF19683">
    <property type="entry name" value="DUF6185"/>
    <property type="match status" value="1"/>
</dbReference>
<dbReference type="AlphaFoldDB" id="A0A918KU28"/>
<feature type="transmembrane region" description="Helical" evidence="1">
    <location>
        <begin position="756"/>
        <end position="777"/>
    </location>
</feature>
<proteinExistence type="predicted"/>
<feature type="transmembrane region" description="Helical" evidence="1">
    <location>
        <begin position="391"/>
        <end position="413"/>
    </location>
</feature>
<evidence type="ECO:0008006" key="5">
    <source>
        <dbReference type="Google" id="ProtNLM"/>
    </source>
</evidence>
<keyword evidence="2" id="KW-0732">Signal</keyword>
<dbReference type="RefSeq" id="WP_190037848.1">
    <property type="nucleotide sequence ID" value="NZ_BMWD01000019.1"/>
</dbReference>
<keyword evidence="1" id="KW-1133">Transmembrane helix</keyword>
<reference evidence="3" key="1">
    <citation type="journal article" date="2014" name="Int. J. Syst. Evol. Microbiol.">
        <title>Complete genome sequence of Corynebacterium casei LMG S-19264T (=DSM 44701T), isolated from a smear-ripened cheese.</title>
        <authorList>
            <consortium name="US DOE Joint Genome Institute (JGI-PGF)"/>
            <person name="Walter F."/>
            <person name="Albersmeier A."/>
            <person name="Kalinowski J."/>
            <person name="Ruckert C."/>
        </authorList>
    </citation>
    <scope>NUCLEOTIDE SEQUENCE</scope>
    <source>
        <strain evidence="3">JCM 4956</strain>
    </source>
</reference>